<dbReference type="InterPro" id="IPR050330">
    <property type="entry name" value="Bact_OuterMem_StrucFunc"/>
</dbReference>
<evidence type="ECO:0000256" key="5">
    <source>
        <dbReference type="PROSITE-ProRule" id="PRU00473"/>
    </source>
</evidence>
<dbReference type="EMBL" id="CP009962">
    <property type="protein sequence ID" value="AIY41680.1"/>
    <property type="molecule type" value="Genomic_DNA"/>
</dbReference>
<dbReference type="Pfam" id="PF04355">
    <property type="entry name" value="BamE"/>
    <property type="match status" value="1"/>
</dbReference>
<dbReference type="Proteomes" id="UP000030302">
    <property type="component" value="Chromosome"/>
</dbReference>
<proteinExistence type="predicted"/>
<keyword evidence="2" id="KW-0732">Signal</keyword>
<dbReference type="Gene3D" id="3.30.1450.10">
    <property type="match status" value="1"/>
</dbReference>
<evidence type="ECO:0000313" key="8">
    <source>
        <dbReference type="Proteomes" id="UP000030302"/>
    </source>
</evidence>
<dbReference type="OrthoDB" id="5360144at2"/>
<dbReference type="PROSITE" id="PS51123">
    <property type="entry name" value="OMPA_2"/>
    <property type="match status" value="1"/>
</dbReference>
<dbReference type="STRING" id="279058.LT85_2522"/>
<dbReference type="RefSeq" id="WP_052135125.1">
    <property type="nucleotide sequence ID" value="NZ_CP009962.1"/>
</dbReference>
<evidence type="ECO:0000256" key="2">
    <source>
        <dbReference type="ARBA" id="ARBA00022729"/>
    </source>
</evidence>
<dbReference type="InterPro" id="IPR006665">
    <property type="entry name" value="OmpA-like"/>
</dbReference>
<keyword evidence="4" id="KW-0998">Cell outer membrane</keyword>
<evidence type="ECO:0000313" key="7">
    <source>
        <dbReference type="EMBL" id="AIY41680.1"/>
    </source>
</evidence>
<evidence type="ECO:0000259" key="6">
    <source>
        <dbReference type="PROSITE" id="PS51123"/>
    </source>
</evidence>
<dbReference type="HOGENOM" id="CLU_016890_11_0_4"/>
<organism evidence="7 8">
    <name type="scientific">Collimonas arenae</name>
    <dbReference type="NCBI Taxonomy" id="279058"/>
    <lineage>
        <taxon>Bacteria</taxon>
        <taxon>Pseudomonadati</taxon>
        <taxon>Pseudomonadota</taxon>
        <taxon>Betaproteobacteria</taxon>
        <taxon>Burkholderiales</taxon>
        <taxon>Oxalobacteraceae</taxon>
        <taxon>Collimonas</taxon>
    </lineage>
</organism>
<accession>A0A0A1FD28</accession>
<dbReference type="Pfam" id="PF00691">
    <property type="entry name" value="OmpA"/>
    <property type="match status" value="1"/>
</dbReference>
<dbReference type="InterPro" id="IPR007450">
    <property type="entry name" value="BamE_dom"/>
</dbReference>
<name>A0A0A1FD28_9BURK</name>
<dbReference type="Gene3D" id="3.30.1330.60">
    <property type="entry name" value="OmpA-like domain"/>
    <property type="match status" value="1"/>
</dbReference>
<dbReference type="PANTHER" id="PTHR30329">
    <property type="entry name" value="STATOR ELEMENT OF FLAGELLAR MOTOR COMPLEX"/>
    <property type="match status" value="1"/>
</dbReference>
<dbReference type="PROSITE" id="PS51257">
    <property type="entry name" value="PROKAR_LIPOPROTEIN"/>
    <property type="match status" value="1"/>
</dbReference>
<dbReference type="PANTHER" id="PTHR30329:SF21">
    <property type="entry name" value="LIPOPROTEIN YIAD-RELATED"/>
    <property type="match status" value="1"/>
</dbReference>
<dbReference type="InterPro" id="IPR036737">
    <property type="entry name" value="OmpA-like_sf"/>
</dbReference>
<dbReference type="AlphaFoldDB" id="A0A0A1FD28"/>
<protein>
    <submittedName>
        <fullName evidence="7">Outer membrane protein A</fullName>
    </submittedName>
</protein>
<dbReference type="PRINTS" id="PR01021">
    <property type="entry name" value="OMPADOMAIN"/>
</dbReference>
<evidence type="ECO:0000256" key="3">
    <source>
        <dbReference type="ARBA" id="ARBA00023136"/>
    </source>
</evidence>
<keyword evidence="3 5" id="KW-0472">Membrane</keyword>
<reference evidence="8" key="1">
    <citation type="journal article" date="2014" name="Soil Biol. Biochem.">
        <title>Structure and function of bacterial communities in ageing soils: Insights from the Mendocino ecological staircase.</title>
        <authorList>
            <person name="Uroz S."/>
            <person name="Tech J.J."/>
            <person name="Sawaya N.A."/>
            <person name="Frey-Klett P."/>
            <person name="Leveau J.H.J."/>
        </authorList>
    </citation>
    <scope>NUCLEOTIDE SEQUENCE [LARGE SCALE GENOMIC DNA]</scope>
    <source>
        <strain evidence="8">Cal35</strain>
    </source>
</reference>
<feature type="domain" description="OmpA-like" evidence="6">
    <location>
        <begin position="162"/>
        <end position="291"/>
    </location>
</feature>
<dbReference type="KEGG" id="care:LT85_2522"/>
<comment type="subcellular location">
    <subcellularLocation>
        <location evidence="1">Cell outer membrane</location>
    </subcellularLocation>
</comment>
<dbReference type="CDD" id="cd07185">
    <property type="entry name" value="OmpA_C-like"/>
    <property type="match status" value="1"/>
</dbReference>
<dbReference type="InterPro" id="IPR037873">
    <property type="entry name" value="BamE-like"/>
</dbReference>
<evidence type="ECO:0000256" key="4">
    <source>
        <dbReference type="ARBA" id="ARBA00023237"/>
    </source>
</evidence>
<sequence length="291" mass="31499">MVGQGRSAISRMAIKSLLFSAAILGTFLLAGCAGLGLADMSREPASLAAPKDKDFPNPGSATLRNGSFPSIEALRAMRTGMDKDQVRELLGSPHFSEGVIGVREWNYVFHFRTDKGPGDVTCQYMVRFDGSVRVNGMYWRSPDCALLVEPPPVESPPARAAIAPQKLTLGTDGLFGAEGSSLNDMRPEGRLKVEHLAADIKRNFRRLYYVVVTGYTDRLGSDSYKIELSLARADAVSQLLAQYGIDAKIIRIAGLGGRQPLVQCPGAVQTTALLTCLEPNRRVEVEVVGEE</sequence>
<evidence type="ECO:0000256" key="1">
    <source>
        <dbReference type="ARBA" id="ARBA00004442"/>
    </source>
</evidence>
<dbReference type="GO" id="GO:0009279">
    <property type="term" value="C:cell outer membrane"/>
    <property type="evidence" value="ECO:0007669"/>
    <property type="project" value="UniProtKB-SubCell"/>
</dbReference>
<gene>
    <name evidence="7" type="ORF">LT85_2522</name>
</gene>
<keyword evidence="8" id="KW-1185">Reference proteome</keyword>
<dbReference type="SUPFAM" id="SSF103088">
    <property type="entry name" value="OmpA-like"/>
    <property type="match status" value="1"/>
</dbReference>
<dbReference type="InterPro" id="IPR006664">
    <property type="entry name" value="OMP_bac"/>
</dbReference>